<comment type="caution">
    <text evidence="8">Lacks conserved residue(s) required for the propagation of feature annotation.</text>
</comment>
<dbReference type="FunFam" id="3.65.10.10:FF:000005">
    <property type="entry name" value="3-phosphoshikimate 1-carboxyvinyltransferase"/>
    <property type="match status" value="1"/>
</dbReference>
<dbReference type="GO" id="GO:0009423">
    <property type="term" value="P:chorismate biosynthetic process"/>
    <property type="evidence" value="ECO:0007669"/>
    <property type="project" value="UniProtKB-UniRule"/>
</dbReference>
<dbReference type="EMBL" id="CP087164">
    <property type="protein sequence ID" value="UGS35797.1"/>
    <property type="molecule type" value="Genomic_DNA"/>
</dbReference>
<dbReference type="GO" id="GO:0008652">
    <property type="term" value="P:amino acid biosynthetic process"/>
    <property type="evidence" value="ECO:0007669"/>
    <property type="project" value="UniProtKB-KW"/>
</dbReference>
<comment type="function">
    <text evidence="8">Catalyzes the transfer of the enolpyruvyl moiety of phosphoenolpyruvate (PEP) to the 5-hydroxyl of shikimate-3-phosphate (S3P) to produce enolpyruvyl shikimate-3-phosphate and inorganic phosphate.</text>
</comment>
<dbReference type="GO" id="GO:0009073">
    <property type="term" value="P:aromatic amino acid family biosynthetic process"/>
    <property type="evidence" value="ECO:0007669"/>
    <property type="project" value="UniProtKB-KW"/>
</dbReference>
<dbReference type="PANTHER" id="PTHR21090">
    <property type="entry name" value="AROM/DEHYDROQUINATE SYNTHASE"/>
    <property type="match status" value="1"/>
</dbReference>
<feature type="binding site" evidence="8">
    <location>
        <position position="354"/>
    </location>
    <ligand>
        <name>phosphoenolpyruvate</name>
        <dbReference type="ChEBI" id="CHEBI:58702"/>
    </ligand>
</feature>
<evidence type="ECO:0000313" key="11">
    <source>
        <dbReference type="EMBL" id="UGS35797.1"/>
    </source>
</evidence>
<feature type="binding site" evidence="8">
    <location>
        <position position="396"/>
    </location>
    <ligand>
        <name>phosphoenolpyruvate</name>
        <dbReference type="ChEBI" id="CHEBI:58702"/>
    </ligand>
</feature>
<comment type="pathway">
    <text evidence="1 8">Metabolic intermediate biosynthesis; chorismate biosynthesis; chorismate from D-erythrose 4-phosphate and phosphoenolpyruvate: step 6/7.</text>
</comment>
<reference evidence="11" key="1">
    <citation type="journal article" date="2022" name="Int. J. Syst. Evol. Microbiol.">
        <title>Pseudomonas aegrilactucae sp. nov. and Pseudomonas morbosilactucae sp. nov., pathogens causing bacterial rot of lettuce in Japan.</title>
        <authorList>
            <person name="Sawada H."/>
            <person name="Fujikawa T."/>
            <person name="Satou M."/>
        </authorList>
    </citation>
    <scope>NUCLEOTIDE SEQUENCE</scope>
    <source>
        <strain evidence="11">0166_1</strain>
    </source>
</reference>
<evidence type="ECO:0000256" key="8">
    <source>
        <dbReference type="HAMAP-Rule" id="MF_00210"/>
    </source>
</evidence>
<name>A0A9E6XXW4_9ACTN</name>
<evidence type="ECO:0000256" key="5">
    <source>
        <dbReference type="ARBA" id="ARBA00022679"/>
    </source>
</evidence>
<dbReference type="EC" id="2.5.1.19" evidence="8"/>
<dbReference type="PROSITE" id="PS00885">
    <property type="entry name" value="EPSP_SYNTHASE_2"/>
    <property type="match status" value="1"/>
</dbReference>
<comment type="subcellular location">
    <subcellularLocation>
        <location evidence="8">Cytoplasm</location>
    </subcellularLocation>
</comment>
<dbReference type="SUPFAM" id="SSF55205">
    <property type="entry name" value="EPT/RTPC-like"/>
    <property type="match status" value="1"/>
</dbReference>
<dbReference type="NCBIfam" id="TIGR01356">
    <property type="entry name" value="aroA"/>
    <property type="match status" value="1"/>
</dbReference>
<feature type="binding site" evidence="8">
    <location>
        <position position="27"/>
    </location>
    <ligand>
        <name>3-phosphoshikimate</name>
        <dbReference type="ChEBI" id="CHEBI:145989"/>
    </ligand>
</feature>
<dbReference type="GO" id="GO:0003866">
    <property type="term" value="F:3-phosphoshikimate 1-carboxyvinyltransferase activity"/>
    <property type="evidence" value="ECO:0007669"/>
    <property type="project" value="UniProtKB-UniRule"/>
</dbReference>
<feature type="binding site" evidence="8">
    <location>
        <position position="22"/>
    </location>
    <ligand>
        <name>phosphoenolpyruvate</name>
        <dbReference type="ChEBI" id="CHEBI:58702"/>
    </ligand>
</feature>
<feature type="active site" description="Proton acceptor" evidence="8">
    <location>
        <position position="323"/>
    </location>
</feature>
<feature type="binding site" evidence="8">
    <location>
        <position position="94"/>
    </location>
    <ligand>
        <name>phosphoenolpyruvate</name>
        <dbReference type="ChEBI" id="CHEBI:58702"/>
    </ligand>
</feature>
<sequence length="437" mass="45665">MTTVRYEPSGRLRGSVAAPPDKSISHRAAIVGAMASEPVRITGYLDAADTNSTLAAVQALGARVDAKPDEIVIRGTGLREARSAPHPIDVGNAGTLMRLLPGWLAAQEGRRWTLDGDDSIRRRPVDRIAEPLRRMGADIEARDGRFPPFTVRGARLRAIHYELPVASAQVKSCVLLAGVAADGATTVTEPAPSRDHTERMLAAAGVAVQRHGRHVTVQCADELELDHIHVPGDPSSAAFAIAAGVIVPGSRLLVRNVGVNWTRTGFLRILERMGAIVVGDLEAPDDGSDPIVPTSEPVTDLDVTAGPLAGTVVEPDEVPLAIDELPLVGLLGCFAEGETVVTGAHELRVKESDRIAAVVTALNALGGDAEATEDGFVVRGTGGLRGGVVDSGGDHRMAMLGAVAGLASREGVEVLDMGAAAVSYPGFDADVRSLLRR</sequence>
<dbReference type="AlphaFoldDB" id="A0A9E6XXW4"/>
<keyword evidence="4 8" id="KW-0028">Amino-acid biosynthesis</keyword>
<comment type="similarity">
    <text evidence="2 8">Belongs to the EPSP synthase family.</text>
</comment>
<comment type="subunit">
    <text evidence="8">Monomer.</text>
</comment>
<dbReference type="PIRSF" id="PIRSF000505">
    <property type="entry name" value="EPSPS"/>
    <property type="match status" value="1"/>
</dbReference>
<feature type="binding site" evidence="8">
    <location>
        <position position="169"/>
    </location>
    <ligand>
        <name>phosphoenolpyruvate</name>
        <dbReference type="ChEBI" id="CHEBI:58702"/>
    </ligand>
</feature>
<dbReference type="Pfam" id="PF00275">
    <property type="entry name" value="EPSP_synthase"/>
    <property type="match status" value="1"/>
</dbReference>
<dbReference type="Gene3D" id="3.65.10.10">
    <property type="entry name" value="Enolpyruvate transferase domain"/>
    <property type="match status" value="2"/>
</dbReference>
<evidence type="ECO:0000256" key="3">
    <source>
        <dbReference type="ARBA" id="ARBA00022490"/>
    </source>
</evidence>
<dbReference type="InterPro" id="IPR001986">
    <property type="entry name" value="Enolpyruvate_Tfrase_dom"/>
</dbReference>
<feature type="binding site" evidence="8">
    <location>
        <position position="22"/>
    </location>
    <ligand>
        <name>3-phosphoshikimate</name>
        <dbReference type="ChEBI" id="CHEBI:145989"/>
    </ligand>
</feature>
<feature type="binding site" evidence="8">
    <location>
        <position position="23"/>
    </location>
    <ligand>
        <name>3-phosphoshikimate</name>
        <dbReference type="ChEBI" id="CHEBI:145989"/>
    </ligand>
</feature>
<dbReference type="Proteomes" id="UP001162834">
    <property type="component" value="Chromosome"/>
</dbReference>
<feature type="domain" description="Enolpyruvate transferase" evidence="10">
    <location>
        <begin position="7"/>
        <end position="428"/>
    </location>
</feature>
<feature type="binding site" evidence="8">
    <location>
        <position position="123"/>
    </location>
    <ligand>
        <name>phosphoenolpyruvate</name>
        <dbReference type="ChEBI" id="CHEBI:58702"/>
    </ligand>
</feature>
<keyword evidence="3 8" id="KW-0963">Cytoplasm</keyword>
<dbReference type="PANTHER" id="PTHR21090:SF5">
    <property type="entry name" value="PENTAFUNCTIONAL AROM POLYPEPTIDE"/>
    <property type="match status" value="1"/>
</dbReference>
<feature type="binding site" evidence="8">
    <location>
        <position position="167"/>
    </location>
    <ligand>
        <name>3-phosphoshikimate</name>
        <dbReference type="ChEBI" id="CHEBI:145989"/>
    </ligand>
</feature>
<dbReference type="RefSeq" id="WP_259315479.1">
    <property type="nucleotide sequence ID" value="NZ_CP087164.1"/>
</dbReference>
<protein>
    <recommendedName>
        <fullName evidence="8">3-phosphoshikimate 1-carboxyvinyltransferase</fullName>
        <ecNumber evidence="8">2.5.1.19</ecNumber>
    </recommendedName>
    <alternativeName>
        <fullName evidence="8">5-enolpyruvylshikimate-3-phosphate synthase</fullName>
        <shortName evidence="8">EPSP synthase</shortName>
        <shortName evidence="8">EPSPS</shortName>
    </alternativeName>
</protein>
<accession>A0A9E6XXW4</accession>
<dbReference type="InterPro" id="IPR023193">
    <property type="entry name" value="EPSP_synthase_CS"/>
</dbReference>
<evidence type="ECO:0000256" key="7">
    <source>
        <dbReference type="ARBA" id="ARBA00044633"/>
    </source>
</evidence>
<organism evidence="11 12">
    <name type="scientific">Capillimicrobium parvum</name>
    <dbReference type="NCBI Taxonomy" id="2884022"/>
    <lineage>
        <taxon>Bacteria</taxon>
        <taxon>Bacillati</taxon>
        <taxon>Actinomycetota</taxon>
        <taxon>Thermoleophilia</taxon>
        <taxon>Solirubrobacterales</taxon>
        <taxon>Capillimicrobiaceae</taxon>
        <taxon>Capillimicrobium</taxon>
    </lineage>
</organism>
<evidence type="ECO:0000256" key="1">
    <source>
        <dbReference type="ARBA" id="ARBA00004811"/>
    </source>
</evidence>
<dbReference type="CDD" id="cd01556">
    <property type="entry name" value="EPSP_synthase"/>
    <property type="match status" value="1"/>
</dbReference>
<feature type="binding site" evidence="8">
    <location>
        <position position="350"/>
    </location>
    <ligand>
        <name>3-phosphoshikimate</name>
        <dbReference type="ChEBI" id="CHEBI:145989"/>
    </ligand>
</feature>
<keyword evidence="6 8" id="KW-0057">Aromatic amino acid biosynthesis</keyword>
<evidence type="ECO:0000256" key="9">
    <source>
        <dbReference type="SAM" id="MobiDB-lite"/>
    </source>
</evidence>
<evidence type="ECO:0000256" key="4">
    <source>
        <dbReference type="ARBA" id="ARBA00022605"/>
    </source>
</evidence>
<dbReference type="HAMAP" id="MF_00210">
    <property type="entry name" value="EPSP_synth"/>
    <property type="match status" value="1"/>
</dbReference>
<dbReference type="KEGG" id="sbae:DSM104329_02192"/>
<dbReference type="InterPro" id="IPR006264">
    <property type="entry name" value="EPSP_synthase"/>
</dbReference>
<feature type="region of interest" description="Disordered" evidence="9">
    <location>
        <begin position="1"/>
        <end position="20"/>
    </location>
</feature>
<dbReference type="InterPro" id="IPR013792">
    <property type="entry name" value="RNA3'P_cycl/enolpyr_Trfase_a/b"/>
</dbReference>
<dbReference type="GO" id="GO:0005737">
    <property type="term" value="C:cytoplasm"/>
    <property type="evidence" value="ECO:0007669"/>
    <property type="project" value="UniProtKB-SubCell"/>
</dbReference>
<feature type="binding site" evidence="8">
    <location>
        <position position="169"/>
    </location>
    <ligand>
        <name>3-phosphoshikimate</name>
        <dbReference type="ChEBI" id="CHEBI:145989"/>
    </ligand>
</feature>
<dbReference type="InterPro" id="IPR036968">
    <property type="entry name" value="Enolpyruvate_Tfrase_sf"/>
</dbReference>
<keyword evidence="12" id="KW-1185">Reference proteome</keyword>
<evidence type="ECO:0000259" key="10">
    <source>
        <dbReference type="Pfam" id="PF00275"/>
    </source>
</evidence>
<gene>
    <name evidence="8 11" type="primary">aroA</name>
    <name evidence="11" type="ORF">DSM104329_02192</name>
</gene>
<keyword evidence="5 8" id="KW-0808">Transferase</keyword>
<comment type="catalytic activity">
    <reaction evidence="7">
        <text>3-phosphoshikimate + phosphoenolpyruvate = 5-O-(1-carboxyvinyl)-3-phosphoshikimate + phosphate</text>
        <dbReference type="Rhea" id="RHEA:21256"/>
        <dbReference type="ChEBI" id="CHEBI:43474"/>
        <dbReference type="ChEBI" id="CHEBI:57701"/>
        <dbReference type="ChEBI" id="CHEBI:58702"/>
        <dbReference type="ChEBI" id="CHEBI:145989"/>
        <dbReference type="EC" id="2.5.1.19"/>
    </reaction>
    <physiologicalReaction direction="left-to-right" evidence="7">
        <dbReference type="Rhea" id="RHEA:21257"/>
    </physiologicalReaction>
</comment>
<feature type="binding site" evidence="8">
    <location>
        <position position="323"/>
    </location>
    <ligand>
        <name>3-phosphoshikimate</name>
        <dbReference type="ChEBI" id="CHEBI:145989"/>
    </ligand>
</feature>
<evidence type="ECO:0000313" key="12">
    <source>
        <dbReference type="Proteomes" id="UP001162834"/>
    </source>
</evidence>
<evidence type="ECO:0000256" key="6">
    <source>
        <dbReference type="ARBA" id="ARBA00023141"/>
    </source>
</evidence>
<evidence type="ECO:0000256" key="2">
    <source>
        <dbReference type="ARBA" id="ARBA00009948"/>
    </source>
</evidence>
<proteinExistence type="inferred from homology"/>